<evidence type="ECO:0000256" key="1">
    <source>
        <dbReference type="ARBA" id="ARBA00001966"/>
    </source>
</evidence>
<keyword evidence="2" id="KW-0949">S-adenosyl-L-methionine</keyword>
<evidence type="ECO:0000256" key="6">
    <source>
        <dbReference type="ARBA" id="ARBA00023601"/>
    </source>
</evidence>
<keyword evidence="5" id="KW-0411">Iron-sulfur</keyword>
<gene>
    <name evidence="7" type="ORF">GAN93_04125</name>
</gene>
<proteinExistence type="inferred from homology"/>
<dbReference type="InterPro" id="IPR058240">
    <property type="entry name" value="rSAM_sf"/>
</dbReference>
<evidence type="ECO:0000313" key="8">
    <source>
        <dbReference type="Proteomes" id="UP000460317"/>
    </source>
</evidence>
<name>A0A7J5JTY6_BACT4</name>
<keyword evidence="4" id="KW-0408">Iron</keyword>
<dbReference type="RefSeq" id="WP_130041250.1">
    <property type="nucleotide sequence ID" value="NZ_JANUMW010000001.1"/>
</dbReference>
<dbReference type="SFLD" id="SFLDS00029">
    <property type="entry name" value="Radical_SAM"/>
    <property type="match status" value="1"/>
</dbReference>
<organism evidence="7 8">
    <name type="scientific">Bacteroides thetaiotaomicron</name>
    <dbReference type="NCBI Taxonomy" id="818"/>
    <lineage>
        <taxon>Bacteria</taxon>
        <taxon>Pseudomonadati</taxon>
        <taxon>Bacteroidota</taxon>
        <taxon>Bacteroidia</taxon>
        <taxon>Bacteroidales</taxon>
        <taxon>Bacteroidaceae</taxon>
        <taxon>Bacteroides</taxon>
    </lineage>
</organism>
<dbReference type="SFLD" id="SFLDG01067">
    <property type="entry name" value="SPASM/twitch_domain_containing"/>
    <property type="match status" value="1"/>
</dbReference>
<dbReference type="Pfam" id="PF13353">
    <property type="entry name" value="Fer4_12"/>
    <property type="match status" value="1"/>
</dbReference>
<dbReference type="GO" id="GO:0051536">
    <property type="term" value="F:iron-sulfur cluster binding"/>
    <property type="evidence" value="ECO:0007669"/>
    <property type="project" value="UniProtKB-KW"/>
</dbReference>
<comment type="similarity">
    <text evidence="6">Belongs to the radical SAM superfamily. Anaerobic sulfatase-maturating enzyme family.</text>
</comment>
<dbReference type="PANTHER" id="PTHR43273:SF3">
    <property type="entry name" value="ANAEROBIC SULFATASE-MATURATING ENZYME HOMOLOG ASLB-RELATED"/>
    <property type="match status" value="1"/>
</dbReference>
<dbReference type="SFLD" id="SFLDG01386">
    <property type="entry name" value="main_SPASM_domain-containing"/>
    <property type="match status" value="1"/>
</dbReference>
<accession>A0A7J5JTY6</accession>
<dbReference type="EMBL" id="WCSB01000002">
    <property type="protein sequence ID" value="KAB4454851.1"/>
    <property type="molecule type" value="Genomic_DNA"/>
</dbReference>
<evidence type="ECO:0000256" key="5">
    <source>
        <dbReference type="ARBA" id="ARBA00023014"/>
    </source>
</evidence>
<dbReference type="SUPFAM" id="SSF102114">
    <property type="entry name" value="Radical SAM enzymes"/>
    <property type="match status" value="1"/>
</dbReference>
<dbReference type="InterPro" id="IPR013785">
    <property type="entry name" value="Aldolase_TIM"/>
</dbReference>
<dbReference type="GO" id="GO:0016491">
    <property type="term" value="F:oxidoreductase activity"/>
    <property type="evidence" value="ECO:0007669"/>
    <property type="project" value="InterPro"/>
</dbReference>
<dbReference type="SFLD" id="SFLDG01384">
    <property type="entry name" value="thioether_bond_formation_requi"/>
    <property type="match status" value="1"/>
</dbReference>
<evidence type="ECO:0000256" key="4">
    <source>
        <dbReference type="ARBA" id="ARBA00023004"/>
    </source>
</evidence>
<dbReference type="GO" id="GO:0046872">
    <property type="term" value="F:metal ion binding"/>
    <property type="evidence" value="ECO:0007669"/>
    <property type="project" value="UniProtKB-KW"/>
</dbReference>
<evidence type="ECO:0000313" key="7">
    <source>
        <dbReference type="EMBL" id="KAB4454851.1"/>
    </source>
</evidence>
<evidence type="ECO:0000256" key="2">
    <source>
        <dbReference type="ARBA" id="ARBA00022691"/>
    </source>
</evidence>
<dbReference type="Gene3D" id="3.20.20.70">
    <property type="entry name" value="Aldolase class I"/>
    <property type="match status" value="1"/>
</dbReference>
<comment type="caution">
    <text evidence="7">The sequence shown here is derived from an EMBL/GenBank/DDBJ whole genome shotgun (WGS) entry which is preliminary data.</text>
</comment>
<reference evidence="7 8" key="1">
    <citation type="journal article" date="2019" name="Nat. Med.">
        <title>A library of human gut bacterial isolates paired with longitudinal multiomics data enables mechanistic microbiome research.</title>
        <authorList>
            <person name="Poyet M."/>
            <person name="Groussin M."/>
            <person name="Gibbons S.M."/>
            <person name="Avila-Pacheco J."/>
            <person name="Jiang X."/>
            <person name="Kearney S.M."/>
            <person name="Perrotta A.R."/>
            <person name="Berdy B."/>
            <person name="Zhao S."/>
            <person name="Lieberman T.D."/>
            <person name="Swanson P.K."/>
            <person name="Smith M."/>
            <person name="Roesemann S."/>
            <person name="Alexander J.E."/>
            <person name="Rich S.A."/>
            <person name="Livny J."/>
            <person name="Vlamakis H."/>
            <person name="Clish C."/>
            <person name="Bullock K."/>
            <person name="Deik A."/>
            <person name="Scott J."/>
            <person name="Pierce K.A."/>
            <person name="Xavier R.J."/>
            <person name="Alm E.J."/>
        </authorList>
    </citation>
    <scope>NUCLEOTIDE SEQUENCE [LARGE SCALE GENOMIC DNA]</scope>
    <source>
        <strain evidence="7 8">BIOML-A165</strain>
    </source>
</reference>
<dbReference type="InterPro" id="IPR023867">
    <property type="entry name" value="Sulphatase_maturase_rSAM"/>
</dbReference>
<dbReference type="InterPro" id="IPR007197">
    <property type="entry name" value="rSAM"/>
</dbReference>
<evidence type="ECO:0000256" key="3">
    <source>
        <dbReference type="ARBA" id="ARBA00022723"/>
    </source>
</evidence>
<comment type="cofactor">
    <cofactor evidence="1">
        <name>[4Fe-4S] cluster</name>
        <dbReference type="ChEBI" id="CHEBI:49883"/>
    </cofactor>
</comment>
<keyword evidence="3" id="KW-0479">Metal-binding</keyword>
<dbReference type="Proteomes" id="UP000460317">
    <property type="component" value="Unassembled WGS sequence"/>
</dbReference>
<sequence length="374" mass="43394">MIRRLPKARICTLYTTHACNLNCIYCFEKYKDSSKKMSLELAQKIILKEFEEVRKSPQSEGLKIDLFGGEPLLNFSMIKDLCEWLWQQSIDQPYIFYATTNGTLLNKEKQKWFRQHKDDFVLVMSVDGDSAMQLKNRGCTNDKLPIEFVHELWPEQPLKMTISRETVSGLADGVISLLKMGYLVDSRLAQGEEWTEEDAVTYRKELSKIAQFHLDNEDFLPGAIFTRYYTDVLSEQPATKFCGTGTNMRAYDVDGNCYPCHMFAPIVMGRDVREELKDIDFHKPETLIEDSCLQCPVVQVCPTCLGFNFLDRGNVARRDKKMCKMLLSEIKVVSGFQIQYYMKRKNHLSDEDIVKLKAALVTYQQLKDFEFEDK</sequence>
<dbReference type="CDD" id="cd01335">
    <property type="entry name" value="Radical_SAM"/>
    <property type="match status" value="1"/>
</dbReference>
<dbReference type="PANTHER" id="PTHR43273">
    <property type="entry name" value="ANAEROBIC SULFATASE-MATURATING ENZYME HOMOLOG ASLB-RELATED"/>
    <property type="match status" value="1"/>
</dbReference>
<protein>
    <submittedName>
        <fullName evidence="7">4Fe-4S cluster-binding domain-containing protein</fullName>
    </submittedName>
</protein>
<dbReference type="AlphaFoldDB" id="A0A7J5JTY6"/>